<feature type="chain" id="PRO_5009527334" description="DUF4190 domain-containing protein" evidence="2">
    <location>
        <begin position="23"/>
        <end position="138"/>
    </location>
</feature>
<evidence type="ECO:0000256" key="2">
    <source>
        <dbReference type="SAM" id="SignalP"/>
    </source>
</evidence>
<keyword evidence="2" id="KW-0732">Signal</keyword>
<gene>
    <name evidence="3" type="ORF">A3D42_00530</name>
</gene>
<sequence>MKKKLIVLSGIVLGFAPVVALAQINTTGAATGGCNLSESGTLFGVLCQIGRIFNSIVPVLIALGVLYFVWGVITYVISSDEEAKKAGRDRIIFGIIGLAVIIGVWGLVNFLRNTFGLDNTTNLELPTIPTSIDNFRTN</sequence>
<accession>A0A1F6W7Z8</accession>
<evidence type="ECO:0000313" key="3">
    <source>
        <dbReference type="EMBL" id="OGI77906.1"/>
    </source>
</evidence>
<dbReference type="AlphaFoldDB" id="A0A1F6W7Z8"/>
<dbReference type="EMBL" id="MFUE01000008">
    <property type="protein sequence ID" value="OGI77906.1"/>
    <property type="molecule type" value="Genomic_DNA"/>
</dbReference>
<evidence type="ECO:0008006" key="5">
    <source>
        <dbReference type="Google" id="ProtNLM"/>
    </source>
</evidence>
<keyword evidence="1" id="KW-0812">Transmembrane</keyword>
<feature type="transmembrane region" description="Helical" evidence="1">
    <location>
        <begin position="56"/>
        <end position="78"/>
    </location>
</feature>
<feature type="signal peptide" evidence="2">
    <location>
        <begin position="1"/>
        <end position="22"/>
    </location>
</feature>
<dbReference type="PROSITE" id="PS51257">
    <property type="entry name" value="PROKAR_LIPOPROTEIN"/>
    <property type="match status" value="1"/>
</dbReference>
<proteinExistence type="predicted"/>
<keyword evidence="1" id="KW-1133">Transmembrane helix</keyword>
<name>A0A1F6W7Z8_9BACT</name>
<protein>
    <recommendedName>
        <fullName evidence="5">DUF4190 domain-containing protein</fullName>
    </recommendedName>
</protein>
<feature type="transmembrane region" description="Helical" evidence="1">
    <location>
        <begin position="90"/>
        <end position="108"/>
    </location>
</feature>
<keyword evidence="1" id="KW-0472">Membrane</keyword>
<comment type="caution">
    <text evidence="3">The sequence shown here is derived from an EMBL/GenBank/DDBJ whole genome shotgun (WGS) entry which is preliminary data.</text>
</comment>
<dbReference type="InterPro" id="IPR043993">
    <property type="entry name" value="T4SS_pilin"/>
</dbReference>
<reference evidence="3 4" key="1">
    <citation type="journal article" date="2016" name="Nat. Commun.">
        <title>Thousands of microbial genomes shed light on interconnected biogeochemical processes in an aquifer system.</title>
        <authorList>
            <person name="Anantharaman K."/>
            <person name="Brown C.T."/>
            <person name="Hug L.A."/>
            <person name="Sharon I."/>
            <person name="Castelle C.J."/>
            <person name="Probst A.J."/>
            <person name="Thomas B.C."/>
            <person name="Singh A."/>
            <person name="Wilkins M.J."/>
            <person name="Karaoz U."/>
            <person name="Brodie E.L."/>
            <person name="Williams K.H."/>
            <person name="Hubbard S.S."/>
            <person name="Banfield J.F."/>
        </authorList>
    </citation>
    <scope>NUCLEOTIDE SEQUENCE [LARGE SCALE GENOMIC DNA]</scope>
</reference>
<evidence type="ECO:0000313" key="4">
    <source>
        <dbReference type="Proteomes" id="UP000177777"/>
    </source>
</evidence>
<dbReference type="Pfam" id="PF18895">
    <property type="entry name" value="T4SS_pilin"/>
    <property type="match status" value="1"/>
</dbReference>
<organism evidence="3 4">
    <name type="scientific">Candidatus Nomurabacteria bacterium RIFCSPHIGHO2_02_FULL_41_18</name>
    <dbReference type="NCBI Taxonomy" id="1801754"/>
    <lineage>
        <taxon>Bacteria</taxon>
        <taxon>Candidatus Nomuraibacteriota</taxon>
    </lineage>
</organism>
<evidence type="ECO:0000256" key="1">
    <source>
        <dbReference type="SAM" id="Phobius"/>
    </source>
</evidence>
<dbReference type="Proteomes" id="UP000177777">
    <property type="component" value="Unassembled WGS sequence"/>
</dbReference>
<dbReference type="STRING" id="1801754.A3D42_00530"/>